<protein>
    <submittedName>
        <fullName evidence="2">Uncharacterized protein</fullName>
    </submittedName>
</protein>
<accession>A0A6N7X7N9</accession>
<gene>
    <name evidence="2" type="ORF">FYJ68_00100</name>
</gene>
<organism evidence="2 3">
    <name type="scientific">Olsenella porci</name>
    <dbReference type="NCBI Taxonomy" id="2652279"/>
    <lineage>
        <taxon>Bacteria</taxon>
        <taxon>Bacillati</taxon>
        <taxon>Actinomycetota</taxon>
        <taxon>Coriobacteriia</taxon>
        <taxon>Coriobacteriales</taxon>
        <taxon>Atopobiaceae</taxon>
        <taxon>Olsenella</taxon>
    </lineage>
</organism>
<comment type="caution">
    <text evidence="2">The sequence shown here is derived from an EMBL/GenBank/DDBJ whole genome shotgun (WGS) entry which is preliminary data.</text>
</comment>
<feature type="transmembrane region" description="Helical" evidence="1">
    <location>
        <begin position="21"/>
        <end position="40"/>
    </location>
</feature>
<dbReference type="RefSeq" id="WP_154433304.1">
    <property type="nucleotide sequence ID" value="NZ_VUNC01000001.1"/>
</dbReference>
<keyword evidence="1" id="KW-0472">Membrane</keyword>
<proteinExistence type="predicted"/>
<feature type="transmembrane region" description="Helical" evidence="1">
    <location>
        <begin position="300"/>
        <end position="323"/>
    </location>
</feature>
<keyword evidence="1" id="KW-1133">Transmembrane helix</keyword>
<dbReference type="Proteomes" id="UP000469325">
    <property type="component" value="Unassembled WGS sequence"/>
</dbReference>
<keyword evidence="3" id="KW-1185">Reference proteome</keyword>
<evidence type="ECO:0000256" key="1">
    <source>
        <dbReference type="SAM" id="Phobius"/>
    </source>
</evidence>
<feature type="transmembrane region" description="Helical" evidence="1">
    <location>
        <begin position="107"/>
        <end position="135"/>
    </location>
</feature>
<feature type="transmembrane region" description="Helical" evidence="1">
    <location>
        <begin position="335"/>
        <end position="359"/>
    </location>
</feature>
<feature type="transmembrane region" description="Helical" evidence="1">
    <location>
        <begin position="60"/>
        <end position="78"/>
    </location>
</feature>
<feature type="transmembrane region" description="Helical" evidence="1">
    <location>
        <begin position="229"/>
        <end position="251"/>
    </location>
</feature>
<reference evidence="2 3" key="1">
    <citation type="submission" date="2019-08" db="EMBL/GenBank/DDBJ databases">
        <title>In-depth cultivation of the pig gut microbiome towards novel bacterial diversity and tailored functional studies.</title>
        <authorList>
            <person name="Wylensek D."/>
            <person name="Hitch T.C.A."/>
            <person name="Clavel T."/>
        </authorList>
    </citation>
    <scope>NUCLEOTIDE SEQUENCE [LARGE SCALE GENOMIC DNA]</scope>
    <source>
        <strain evidence="2 3">CA-Schmier-601-WT-1</strain>
    </source>
</reference>
<feature type="transmembrane region" description="Helical" evidence="1">
    <location>
        <begin position="141"/>
        <end position="163"/>
    </location>
</feature>
<dbReference type="EMBL" id="VUNC01000001">
    <property type="protein sequence ID" value="MST71530.1"/>
    <property type="molecule type" value="Genomic_DNA"/>
</dbReference>
<keyword evidence="1" id="KW-0812">Transmembrane</keyword>
<evidence type="ECO:0000313" key="3">
    <source>
        <dbReference type="Proteomes" id="UP000469325"/>
    </source>
</evidence>
<name>A0A6N7X7N9_9ACTN</name>
<feature type="transmembrane region" description="Helical" evidence="1">
    <location>
        <begin position="272"/>
        <end position="294"/>
    </location>
</feature>
<dbReference type="AlphaFoldDB" id="A0A6N7X7N9"/>
<sequence length="582" mass="61275">MSSRTSSSSIGIFGDACLRRAHVAAAYLLIWLVPLLSLLYRGRAMADGGMEAGGQQLLAFSSVLGVFLTLVASYAAVLRNFNFAFDRVAAPFYGSLPIRRRPLFRSLLLASLVPLLLANLVLALLLLVLGGMAAIGPMDVLVWFAEQGLMCVTFCGIASLCMVVSGRASVATTLFCMVNGYVAVVQWGVRQVVSILAPSVVDGSFPSLAWASPAVYLVRSLSSFQSGRVPWRVLLAYALVGVVCTVVATELSARRDLERAGDAFAFRPVHEVASVLFALAAGLGVSLVILALFVDFVAGSPLVVGAVVVASCALVYCVAEAGVGGGITALRGRKAGLAVTVAVSAAFAVCCATDAMGVVRYVPSVDDVKSVSVNNPSLTFESREGISQVVGLHKSLVASGATNLADGSSDYNTVDIAYTLRDGTLIRREYAIDLSSKSLSDKESMGSVFRSFLQSAAASDAACSMLRRSLIEDTSATDVSLDYCPSSDAITWHSESIPVTDYKALEAALEQDVRAHGAWAVSGLQGSDDAAFAASLSVGATMPGTYDYQVLTFTLSESRTPNTVKWLKQRYQVAFIKASETS</sequence>
<evidence type="ECO:0000313" key="2">
    <source>
        <dbReference type="EMBL" id="MST71530.1"/>
    </source>
</evidence>